<feature type="non-terminal residue" evidence="1">
    <location>
        <position position="1"/>
    </location>
</feature>
<comment type="caution">
    <text evidence="1">The sequence shown here is derived from an EMBL/GenBank/DDBJ whole genome shotgun (WGS) entry which is preliminary data.</text>
</comment>
<accession>A0A699VMY6</accession>
<evidence type="ECO:0000313" key="1">
    <source>
        <dbReference type="EMBL" id="GFD36965.1"/>
    </source>
</evidence>
<name>A0A699VMY6_TANCI</name>
<gene>
    <name evidence="1" type="ORF">Tci_908934</name>
</gene>
<organism evidence="1">
    <name type="scientific">Tanacetum cinerariifolium</name>
    <name type="common">Dalmatian daisy</name>
    <name type="synonym">Chrysanthemum cinerariifolium</name>
    <dbReference type="NCBI Taxonomy" id="118510"/>
    <lineage>
        <taxon>Eukaryota</taxon>
        <taxon>Viridiplantae</taxon>
        <taxon>Streptophyta</taxon>
        <taxon>Embryophyta</taxon>
        <taxon>Tracheophyta</taxon>
        <taxon>Spermatophyta</taxon>
        <taxon>Magnoliopsida</taxon>
        <taxon>eudicotyledons</taxon>
        <taxon>Gunneridae</taxon>
        <taxon>Pentapetalae</taxon>
        <taxon>asterids</taxon>
        <taxon>campanulids</taxon>
        <taxon>Asterales</taxon>
        <taxon>Asteraceae</taxon>
        <taxon>Asteroideae</taxon>
        <taxon>Anthemideae</taxon>
        <taxon>Anthemidinae</taxon>
        <taxon>Tanacetum</taxon>
    </lineage>
</organism>
<protein>
    <submittedName>
        <fullName evidence="1">Uncharacterized protein</fullName>
    </submittedName>
</protein>
<reference evidence="1" key="1">
    <citation type="journal article" date="2019" name="Sci. Rep.">
        <title>Draft genome of Tanacetum cinerariifolium, the natural source of mosquito coil.</title>
        <authorList>
            <person name="Yamashiro T."/>
            <person name="Shiraishi A."/>
            <person name="Satake H."/>
            <person name="Nakayama K."/>
        </authorList>
    </citation>
    <scope>NUCLEOTIDE SEQUENCE</scope>
</reference>
<sequence>GGLEVTTQEALKLLIKWAHHKMDPWLNAVISGNYVKMTYLLTYFDRDIPGRMLDGFGRSTFEIAES</sequence>
<proteinExistence type="predicted"/>
<dbReference type="AlphaFoldDB" id="A0A699VMY6"/>
<dbReference type="EMBL" id="BKCJ011478886">
    <property type="protein sequence ID" value="GFD36965.1"/>
    <property type="molecule type" value="Genomic_DNA"/>
</dbReference>